<gene>
    <name evidence="12" type="primary">PIGX</name>
</gene>
<dbReference type="GO" id="GO:0006506">
    <property type="term" value="P:GPI anchor biosynthetic process"/>
    <property type="evidence" value="ECO:0007669"/>
    <property type="project" value="UniProtKB-UniPathway"/>
</dbReference>
<dbReference type="InterPro" id="IPR040039">
    <property type="entry name" value="PIGX"/>
</dbReference>
<dbReference type="SMART" id="SM00780">
    <property type="entry name" value="PIG-X"/>
    <property type="match status" value="1"/>
</dbReference>
<dbReference type="RefSeq" id="XP_033815252.1">
    <property type="nucleotide sequence ID" value="XM_033959361.1"/>
</dbReference>
<keyword evidence="8 10" id="KW-0472">Membrane</keyword>
<evidence type="ECO:0000256" key="7">
    <source>
        <dbReference type="ARBA" id="ARBA00022989"/>
    </source>
</evidence>
<keyword evidence="9" id="KW-0325">Glycoprotein</keyword>
<accession>A0A6P8SAV5</accession>
<name>A0A6P8SAV5_GEOSA</name>
<dbReference type="GeneID" id="117367101"/>
<dbReference type="InterPro" id="IPR013233">
    <property type="entry name" value="PIG-X/PBN1"/>
</dbReference>
<dbReference type="FunCoup" id="A0A6P8SAV5">
    <property type="interactions" value="548"/>
</dbReference>
<feature type="signal peptide" evidence="10">
    <location>
        <begin position="1"/>
        <end position="24"/>
    </location>
</feature>
<dbReference type="CTD" id="54965"/>
<evidence type="ECO:0000256" key="9">
    <source>
        <dbReference type="ARBA" id="ARBA00023180"/>
    </source>
</evidence>
<evidence type="ECO:0000256" key="3">
    <source>
        <dbReference type="ARBA" id="ARBA00010345"/>
    </source>
</evidence>
<keyword evidence="4 10" id="KW-0337">GPI-anchor biosynthesis</keyword>
<dbReference type="InParanoid" id="A0A6P8SAV5"/>
<dbReference type="UniPathway" id="UPA00196"/>
<evidence type="ECO:0000256" key="2">
    <source>
        <dbReference type="ARBA" id="ARBA00004687"/>
    </source>
</evidence>
<proteinExistence type="inferred from homology"/>
<comment type="function">
    <text evidence="10">Stabilizing subunit of the glycosylphosphatidylinositol-mannosyltransferase I complex which catalyzes the transfer of the first mannose, via an alpha-1,4 bond from a dolichol-phosphate-mannose (Dol-P-Man) to the glucosaminyl acyl phosphatidylinositol (GlcN-(acyl)PI) intermediate to generate alpha-D-Man-(1-&gt;4)-alpha-D-GlcN-(1-&gt;6)-(1-radyl,2-acyl-sn-glycero-3-phospho)-2-acyl-inositol and participates in the sixth step of the glycosylphosphatidylinositol-anchor biosynthesis. Probably acts by stabilizing the mannosyltransferase PIGM.</text>
</comment>
<comment type="pathway">
    <text evidence="2 10">Glycolipid biosynthesis; glycosylphosphatidylinositol-anchor biosynthesis.</text>
</comment>
<feature type="chain" id="PRO_5028513103" description="Phosphatidylinositol-glycan biosynthesis class X protein" evidence="10">
    <location>
        <begin position="25"/>
        <end position="238"/>
    </location>
</feature>
<evidence type="ECO:0000256" key="5">
    <source>
        <dbReference type="ARBA" id="ARBA00022692"/>
    </source>
</evidence>
<sequence>MFFDKLILLLIVTLCLVMNGGGEAACQKVTVVREILNNGFHRDLLTKVELSAISEHTAGCRVIFKEHLPRGLYVDPYQLTSLQQHNVTQVLLLDPIDVEAPEYLSLEHTLLVYAKPDPECGGCFSATVPIHIRYHRPSAQHEEVLVNLLSPQLLIHCNKDLLLEMCQGYPEDAPCSVRDTSTCRWTDVMFKPVPELVLQVPVGLKQHVLLVCTVTFLATFFSSVLVLAAVWKHGQFYI</sequence>
<reference evidence="12" key="1">
    <citation type="submission" date="2025-08" db="UniProtKB">
        <authorList>
            <consortium name="RefSeq"/>
        </authorList>
    </citation>
    <scope>IDENTIFICATION</scope>
</reference>
<comment type="subcellular location">
    <subcellularLocation>
        <location evidence="1 10">Endoplasmic reticulum membrane</location>
        <topology evidence="1 10">Single-pass membrane protein</topology>
    </subcellularLocation>
</comment>
<dbReference type="PANTHER" id="PTHR28650:SF1">
    <property type="entry name" value="PHOSPHATIDYLINOSITOL-GLYCAN BIOSYNTHESIS CLASS X PROTEIN"/>
    <property type="match status" value="1"/>
</dbReference>
<dbReference type="Proteomes" id="UP000515159">
    <property type="component" value="Chromosome 9"/>
</dbReference>
<evidence type="ECO:0000256" key="8">
    <source>
        <dbReference type="ARBA" id="ARBA00023136"/>
    </source>
</evidence>
<dbReference type="GO" id="GO:0005789">
    <property type="term" value="C:endoplasmic reticulum membrane"/>
    <property type="evidence" value="ECO:0007669"/>
    <property type="project" value="UniProtKB-SubCell"/>
</dbReference>
<dbReference type="Pfam" id="PF08320">
    <property type="entry name" value="PIG-X"/>
    <property type="match status" value="1"/>
</dbReference>
<keyword evidence="11" id="KW-1185">Reference proteome</keyword>
<protein>
    <recommendedName>
        <fullName evidence="10">Phosphatidylinositol-glycan biosynthesis class X protein</fullName>
    </recommendedName>
</protein>
<dbReference type="AlphaFoldDB" id="A0A6P8SAV5"/>
<keyword evidence="5 10" id="KW-0812">Transmembrane</keyword>
<comment type="similarity">
    <text evidence="3 10">Belongs to the PIGX family.</text>
</comment>
<evidence type="ECO:0000256" key="1">
    <source>
        <dbReference type="ARBA" id="ARBA00004389"/>
    </source>
</evidence>
<keyword evidence="10" id="KW-0732">Signal</keyword>
<dbReference type="OrthoDB" id="5546453at2759"/>
<evidence type="ECO:0000256" key="4">
    <source>
        <dbReference type="ARBA" id="ARBA00022502"/>
    </source>
</evidence>
<feature type="transmembrane region" description="Helical" evidence="10">
    <location>
        <begin position="208"/>
        <end position="231"/>
    </location>
</feature>
<evidence type="ECO:0000313" key="11">
    <source>
        <dbReference type="Proteomes" id="UP000515159"/>
    </source>
</evidence>
<dbReference type="PANTHER" id="PTHR28650">
    <property type="entry name" value="PHOSPHATIDYLINOSITOL-GLYCAN BIOSYNTHESIS CLASS X PROTEIN"/>
    <property type="match status" value="1"/>
</dbReference>
<keyword evidence="7 10" id="KW-1133">Transmembrane helix</keyword>
<dbReference type="KEGG" id="gsh:117367101"/>
<evidence type="ECO:0000256" key="10">
    <source>
        <dbReference type="RuleBase" id="RU366056"/>
    </source>
</evidence>
<evidence type="ECO:0000256" key="6">
    <source>
        <dbReference type="ARBA" id="ARBA00022824"/>
    </source>
</evidence>
<keyword evidence="6 10" id="KW-0256">Endoplasmic reticulum</keyword>
<organism evidence="11 12">
    <name type="scientific">Geotrypetes seraphini</name>
    <name type="common">Gaboon caecilian</name>
    <name type="synonym">Caecilia seraphini</name>
    <dbReference type="NCBI Taxonomy" id="260995"/>
    <lineage>
        <taxon>Eukaryota</taxon>
        <taxon>Metazoa</taxon>
        <taxon>Chordata</taxon>
        <taxon>Craniata</taxon>
        <taxon>Vertebrata</taxon>
        <taxon>Euteleostomi</taxon>
        <taxon>Amphibia</taxon>
        <taxon>Gymnophiona</taxon>
        <taxon>Geotrypetes</taxon>
    </lineage>
</organism>
<evidence type="ECO:0000313" key="12">
    <source>
        <dbReference type="RefSeq" id="XP_033815252.1"/>
    </source>
</evidence>